<comment type="caution">
    <text evidence="3">The sequence shown here is derived from an EMBL/GenBank/DDBJ whole genome shotgun (WGS) entry which is preliminary data.</text>
</comment>
<dbReference type="EMBL" id="QEXL01000014">
    <property type="protein sequence ID" value="RBM06048.1"/>
    <property type="molecule type" value="Genomic_DNA"/>
</dbReference>
<gene>
    <name evidence="3" type="ORF">NJLHNGOC_11275</name>
</gene>
<reference evidence="3 4" key="1">
    <citation type="submission" date="2018-05" db="EMBL/GenBank/DDBJ databases">
        <title>Komagataeibacter cocois sp. nov., for a novel cellulose- producing strain isolated from coconut milk.</title>
        <authorList>
            <person name="Liu L."/>
            <person name="Wang Y."/>
            <person name="Liu S."/>
            <person name="Bi J."/>
            <person name="Chen H."/>
            <person name="Deng J."/>
            <person name="Zhang C."/>
            <person name="Hu Q."/>
            <person name="Li C."/>
        </authorList>
    </citation>
    <scope>NUCLEOTIDE SEQUENCE [LARGE SCALE GENOMIC DNA]</scope>
    <source>
        <strain evidence="3 4">WE7</strain>
    </source>
</reference>
<evidence type="ECO:0000256" key="2">
    <source>
        <dbReference type="SAM" id="SignalP"/>
    </source>
</evidence>
<feature type="signal peptide" evidence="2">
    <location>
        <begin position="1"/>
        <end position="31"/>
    </location>
</feature>
<evidence type="ECO:0000313" key="4">
    <source>
        <dbReference type="Proteomes" id="UP000252680"/>
    </source>
</evidence>
<proteinExistence type="predicted"/>
<evidence type="ECO:0000313" key="3">
    <source>
        <dbReference type="EMBL" id="RBM06048.1"/>
    </source>
</evidence>
<keyword evidence="4" id="KW-1185">Reference proteome</keyword>
<protein>
    <submittedName>
        <fullName evidence="3">ABC transporter substrate-binding protein</fullName>
    </submittedName>
</protein>
<sequence>MNPVRRLSCGFLPRPARFPALVALAAAVCVAAPLTGHARVTSVARVRHLPTLTVATQDDALGKVQDRAYFQPFGRKEGIRVIRRVWDGQAATLQAHAATESRPATWALVFGEDSAIRAACMQGSLVRLAGSADNPDGCGVPSMQPAIVLAWDRGWRPSPPRWADFWNVVRYPGKRGLRRDPRSTLEIALMADGVPPQEVYGVLSTPEGIDRAFRKLTQLRPYITWWSTPEESARIVENGGVLMGSVFSNEIASLPSRRHDIGVQWTQSLGDRLSWALVHGTVPAMAGHARDLLHYVVQPAQVNRFAALYPPGQVTGQIAGQVAGQGTGQATAGSATAAAGGEPAVELPMNLEFWGAHLPDLSQRFADWLRGPA</sequence>
<dbReference type="SUPFAM" id="SSF53850">
    <property type="entry name" value="Periplasmic binding protein-like II"/>
    <property type="match status" value="1"/>
</dbReference>
<organism evidence="3 4">
    <name type="scientific">Novacetimonas cocois</name>
    <dbReference type="NCBI Taxonomy" id="1747507"/>
    <lineage>
        <taxon>Bacteria</taxon>
        <taxon>Pseudomonadati</taxon>
        <taxon>Pseudomonadota</taxon>
        <taxon>Alphaproteobacteria</taxon>
        <taxon>Acetobacterales</taxon>
        <taxon>Acetobacteraceae</taxon>
        <taxon>Novacetimonas</taxon>
    </lineage>
</organism>
<dbReference type="OrthoDB" id="9815444at2"/>
<evidence type="ECO:0000256" key="1">
    <source>
        <dbReference type="ARBA" id="ARBA00022729"/>
    </source>
</evidence>
<dbReference type="PANTHER" id="PTHR30222">
    <property type="entry name" value="SPERMIDINE/PUTRESCINE-BINDING PERIPLASMIC PROTEIN"/>
    <property type="match status" value="1"/>
</dbReference>
<accession>A0A365YTQ2</accession>
<dbReference type="PANTHER" id="PTHR30222:SF2">
    <property type="entry name" value="ABC TRANSPORTER SUBSTRATE-BINDING PROTEIN"/>
    <property type="match status" value="1"/>
</dbReference>
<dbReference type="Gene3D" id="3.40.190.10">
    <property type="entry name" value="Periplasmic binding protein-like II"/>
    <property type="match status" value="2"/>
</dbReference>
<keyword evidence="1 2" id="KW-0732">Signal</keyword>
<dbReference type="Pfam" id="PF13416">
    <property type="entry name" value="SBP_bac_8"/>
    <property type="match status" value="1"/>
</dbReference>
<dbReference type="Proteomes" id="UP000252680">
    <property type="component" value="Unassembled WGS sequence"/>
</dbReference>
<dbReference type="AlphaFoldDB" id="A0A365YTQ2"/>
<feature type="chain" id="PRO_5016885306" evidence="2">
    <location>
        <begin position="32"/>
        <end position="373"/>
    </location>
</feature>
<name>A0A365YTQ2_9PROT</name>
<dbReference type="InterPro" id="IPR006059">
    <property type="entry name" value="SBP"/>
</dbReference>
<dbReference type="RefSeq" id="WP_113596438.1">
    <property type="nucleotide sequence ID" value="NZ_QEXL01000014.1"/>
</dbReference>